<evidence type="ECO:0000256" key="2">
    <source>
        <dbReference type="ARBA" id="ARBA00022741"/>
    </source>
</evidence>
<name>A0A6F9DDE9_9ASCI</name>
<dbReference type="GO" id="GO:0000166">
    <property type="term" value="F:nucleotide binding"/>
    <property type="evidence" value="ECO:0007669"/>
    <property type="project" value="UniProtKB-KW"/>
</dbReference>
<dbReference type="GO" id="GO:0005634">
    <property type="term" value="C:nucleus"/>
    <property type="evidence" value="ECO:0007669"/>
    <property type="project" value="TreeGrafter"/>
</dbReference>
<evidence type="ECO:0000313" key="14">
    <source>
        <dbReference type="EMBL" id="CAB3246040.1"/>
    </source>
</evidence>
<evidence type="ECO:0000256" key="3">
    <source>
        <dbReference type="ARBA" id="ARBA00022801"/>
    </source>
</evidence>
<evidence type="ECO:0000256" key="1">
    <source>
        <dbReference type="ARBA" id="ARBA00014605"/>
    </source>
</evidence>
<dbReference type="InterPro" id="IPR011146">
    <property type="entry name" value="HIT-like"/>
</dbReference>
<dbReference type="EMBL" id="LR785178">
    <property type="protein sequence ID" value="CAB3246040.1"/>
    <property type="molecule type" value="mRNA"/>
</dbReference>
<dbReference type="CDD" id="cd01275">
    <property type="entry name" value="FHIT"/>
    <property type="match status" value="1"/>
</dbReference>
<dbReference type="FunFam" id="3.30.428.10:FF:000011">
    <property type="entry name" value="Fragile histidine triad"/>
    <property type="match status" value="1"/>
</dbReference>
<dbReference type="InterPro" id="IPR052677">
    <property type="entry name" value="Dinucleoside_ppp_hydrolase"/>
</dbReference>
<dbReference type="InterPro" id="IPR039383">
    <property type="entry name" value="FHIT"/>
</dbReference>
<dbReference type="GO" id="GO:0031625">
    <property type="term" value="F:ubiquitin protein ligase binding"/>
    <property type="evidence" value="ECO:0007669"/>
    <property type="project" value="TreeGrafter"/>
</dbReference>
<dbReference type="GO" id="GO:0032435">
    <property type="term" value="P:negative regulation of proteasomal ubiquitin-dependent protein catabolic process"/>
    <property type="evidence" value="ECO:0007669"/>
    <property type="project" value="TreeGrafter"/>
</dbReference>
<reference evidence="14" key="1">
    <citation type="submission" date="2020-04" db="EMBL/GenBank/DDBJ databases">
        <authorList>
            <person name="Neveu A P."/>
        </authorList>
    </citation>
    <scope>NUCLEOTIDE SEQUENCE</scope>
    <source>
        <tissue evidence="14">Whole embryo</tissue>
    </source>
</reference>
<dbReference type="InterPro" id="IPR036265">
    <property type="entry name" value="HIT-like_sf"/>
</dbReference>
<feature type="site" description="Important for induction of apoptosis" evidence="10">
    <location>
        <position position="117"/>
    </location>
</feature>
<feature type="binding site" evidence="9">
    <location>
        <position position="101"/>
    </location>
    <ligand>
        <name>substrate</name>
    </ligand>
</feature>
<comment type="catalytic activity">
    <reaction evidence="4 12">
        <text>P(1),P(3)-bis(5'-adenosyl) triphosphate + H2O = AMP + ADP + 2 H(+)</text>
        <dbReference type="Rhea" id="RHEA:13893"/>
        <dbReference type="ChEBI" id="CHEBI:15377"/>
        <dbReference type="ChEBI" id="CHEBI:15378"/>
        <dbReference type="ChEBI" id="CHEBI:58529"/>
        <dbReference type="ChEBI" id="CHEBI:456215"/>
        <dbReference type="ChEBI" id="CHEBI:456216"/>
        <dbReference type="EC" id="3.6.1.29"/>
    </reaction>
</comment>
<dbReference type="PANTHER" id="PTHR46981:SF1">
    <property type="entry name" value="BIS(5'-ADENOSYL)-TRIPHOSPHATASE"/>
    <property type="match status" value="1"/>
</dbReference>
<dbReference type="GO" id="GO:0047352">
    <property type="term" value="F:adenylylsulfate-ammonia adenylyltransferase activity"/>
    <property type="evidence" value="ECO:0007669"/>
    <property type="project" value="UniProtKB-EC"/>
</dbReference>
<dbReference type="SUPFAM" id="SSF54197">
    <property type="entry name" value="HIT-like"/>
    <property type="match status" value="1"/>
</dbReference>
<keyword evidence="2 12" id="KW-0547">Nucleotide-binding</keyword>
<dbReference type="AlphaFoldDB" id="A0A6F9DDE9"/>
<dbReference type="GO" id="GO:0072332">
    <property type="term" value="P:intrinsic apoptotic signaling pathway by p53 class mediator"/>
    <property type="evidence" value="ECO:0007669"/>
    <property type="project" value="TreeGrafter"/>
</dbReference>
<feature type="binding site" evidence="9">
    <location>
        <position position="86"/>
    </location>
    <ligand>
        <name>substrate</name>
    </ligand>
</feature>
<dbReference type="GO" id="GO:0015964">
    <property type="term" value="P:diadenosine triphosphate catabolic process"/>
    <property type="evidence" value="ECO:0007669"/>
    <property type="project" value="TreeGrafter"/>
</dbReference>
<dbReference type="PROSITE" id="PS51084">
    <property type="entry name" value="HIT_2"/>
    <property type="match status" value="1"/>
</dbReference>
<feature type="domain" description="HIT" evidence="13">
    <location>
        <begin position="4"/>
        <end position="112"/>
    </location>
</feature>
<evidence type="ECO:0000259" key="13">
    <source>
        <dbReference type="PROSITE" id="PS51084"/>
    </source>
</evidence>
<evidence type="ECO:0000256" key="12">
    <source>
        <dbReference type="RuleBase" id="RU366076"/>
    </source>
</evidence>
<dbReference type="PANTHER" id="PTHR46981">
    <property type="entry name" value="BIS(5'-ADENOSYL)-TRIPHOSPHATASE"/>
    <property type="match status" value="1"/>
</dbReference>
<dbReference type="EC" id="3.6.1.29" evidence="12"/>
<dbReference type="PROSITE" id="PS00892">
    <property type="entry name" value="HIT_1"/>
    <property type="match status" value="1"/>
</dbReference>
<dbReference type="GO" id="GO:0005886">
    <property type="term" value="C:plasma membrane"/>
    <property type="evidence" value="ECO:0007669"/>
    <property type="project" value="TreeGrafter"/>
</dbReference>
<evidence type="ECO:0000256" key="7">
    <source>
        <dbReference type="ARBA" id="ARBA00065296"/>
    </source>
</evidence>
<evidence type="ECO:0000256" key="8">
    <source>
        <dbReference type="PIRSR" id="PIRSR639383-1"/>
    </source>
</evidence>
<dbReference type="InterPro" id="IPR019808">
    <property type="entry name" value="Histidine_triad_CS"/>
</dbReference>
<comment type="catalytic activity">
    <reaction evidence="6">
        <text>adenosine 5'-phosphosulfate + NH4(+) = adenosine 5'-phosphoramidate + sulfate + 2 H(+)</text>
        <dbReference type="Rhea" id="RHEA:19197"/>
        <dbReference type="ChEBI" id="CHEBI:15378"/>
        <dbReference type="ChEBI" id="CHEBI:16189"/>
        <dbReference type="ChEBI" id="CHEBI:28938"/>
        <dbReference type="ChEBI" id="CHEBI:57890"/>
        <dbReference type="ChEBI" id="CHEBI:58243"/>
        <dbReference type="EC" id="2.7.7.51"/>
    </reaction>
</comment>
<feature type="short sequence motif" description="Histidine triad motif" evidence="11">
    <location>
        <begin position="97"/>
        <end position="101"/>
    </location>
</feature>
<evidence type="ECO:0000256" key="10">
    <source>
        <dbReference type="PIRSR" id="PIRSR639383-3"/>
    </source>
</evidence>
<comment type="catalytic activity">
    <reaction evidence="5">
        <text>adenosine 5'-phosphosulfate + H2O = sulfate + AMP + 2 H(+)</text>
        <dbReference type="Rhea" id="RHEA:17041"/>
        <dbReference type="ChEBI" id="CHEBI:15377"/>
        <dbReference type="ChEBI" id="CHEBI:15378"/>
        <dbReference type="ChEBI" id="CHEBI:16189"/>
        <dbReference type="ChEBI" id="CHEBI:58243"/>
        <dbReference type="ChEBI" id="CHEBI:456215"/>
        <dbReference type="EC" id="3.6.2.1"/>
    </reaction>
</comment>
<dbReference type="GO" id="GO:0047710">
    <property type="term" value="F:bis(5'-adenosyl)-triphosphatase activity"/>
    <property type="evidence" value="ECO:0007669"/>
    <property type="project" value="UniProtKB-UniRule"/>
</dbReference>
<proteinExistence type="evidence at transcript level"/>
<dbReference type="Gene3D" id="3.30.428.10">
    <property type="entry name" value="HIT-like"/>
    <property type="match status" value="1"/>
</dbReference>
<feature type="binding site" evidence="9">
    <location>
        <position position="30"/>
    </location>
    <ligand>
        <name>substrate</name>
    </ligand>
</feature>
<accession>A0A6F9DDE9</accession>
<evidence type="ECO:0000256" key="6">
    <source>
        <dbReference type="ARBA" id="ARBA00051546"/>
    </source>
</evidence>
<feature type="active site" description="Tele-AMP-histidine intermediate" evidence="8">
    <location>
        <position position="99"/>
    </location>
</feature>
<dbReference type="GO" id="GO:0005737">
    <property type="term" value="C:cytoplasm"/>
    <property type="evidence" value="ECO:0007669"/>
    <property type="project" value="TreeGrafter"/>
</dbReference>
<dbReference type="Pfam" id="PF01230">
    <property type="entry name" value="HIT"/>
    <property type="match status" value="1"/>
</dbReference>
<evidence type="ECO:0000256" key="5">
    <source>
        <dbReference type="ARBA" id="ARBA00051421"/>
    </source>
</evidence>
<comment type="subunit">
    <text evidence="7">Homodimer. Interacts with UBE2I. Interacts with MDM2. Interacts with CTNNB1. Identified in a complex with CTNNB1 and LEF1.</text>
</comment>
<gene>
    <name evidence="14" type="primary">Fhit</name>
</gene>
<organism evidence="14">
    <name type="scientific">Phallusia mammillata</name>
    <dbReference type="NCBI Taxonomy" id="59560"/>
    <lineage>
        <taxon>Eukaryota</taxon>
        <taxon>Metazoa</taxon>
        <taxon>Chordata</taxon>
        <taxon>Tunicata</taxon>
        <taxon>Ascidiacea</taxon>
        <taxon>Phlebobranchia</taxon>
        <taxon>Ascidiidae</taxon>
        <taxon>Phallusia</taxon>
    </lineage>
</organism>
<sequence>MTSNVLQFGTKLIPVSTTFLRTSLSYAVVNIKPIVPGHVLVCSLRPAERFKDLKSDEVADLFQCAQRVSTAVEKLYDATSVTLAVQDGPEAGQTIRHVHVHVIPRKAGDFFMNDDIYVELQKHDKPDADGTVKGLRSVRDMEEEAAKLRKIIESTSV</sequence>
<protein>
    <recommendedName>
        <fullName evidence="1 12">Bis(5'-adenosyl)-triphosphatase</fullName>
        <ecNumber evidence="12">3.6.1.29</ecNumber>
    </recommendedName>
</protein>
<evidence type="ECO:0000256" key="11">
    <source>
        <dbReference type="PROSITE-ProRule" id="PRU00464"/>
    </source>
</evidence>
<evidence type="ECO:0000256" key="9">
    <source>
        <dbReference type="PIRSR" id="PIRSR639383-2"/>
    </source>
</evidence>
<dbReference type="GO" id="GO:0006163">
    <property type="term" value="P:purine nucleotide metabolic process"/>
    <property type="evidence" value="ECO:0007669"/>
    <property type="project" value="TreeGrafter"/>
</dbReference>
<keyword evidence="3 12" id="KW-0378">Hydrolase</keyword>
<dbReference type="GO" id="GO:0047627">
    <property type="term" value="F:adenylylsulfatase activity"/>
    <property type="evidence" value="ECO:0007669"/>
    <property type="project" value="UniProtKB-EC"/>
</dbReference>
<evidence type="ECO:0000256" key="4">
    <source>
        <dbReference type="ARBA" id="ARBA00047780"/>
    </source>
</evidence>
<comment type="cofactor">
    <cofactor evidence="12">
        <name>Mn(2+)</name>
        <dbReference type="ChEBI" id="CHEBI:29035"/>
    </cofactor>
</comment>